<feature type="compositionally biased region" description="Basic and acidic residues" evidence="1">
    <location>
        <begin position="99"/>
        <end position="118"/>
    </location>
</feature>
<name>A0ABU0Q040_STRAH</name>
<dbReference type="Proteomes" id="UP001243364">
    <property type="component" value="Unassembled WGS sequence"/>
</dbReference>
<evidence type="ECO:0000256" key="1">
    <source>
        <dbReference type="SAM" id="MobiDB-lite"/>
    </source>
</evidence>
<evidence type="ECO:0000313" key="3">
    <source>
        <dbReference type="Proteomes" id="UP001243364"/>
    </source>
</evidence>
<organism evidence="2 3">
    <name type="scientific">Streptomyces achromogenes</name>
    <dbReference type="NCBI Taxonomy" id="67255"/>
    <lineage>
        <taxon>Bacteria</taxon>
        <taxon>Bacillati</taxon>
        <taxon>Actinomycetota</taxon>
        <taxon>Actinomycetes</taxon>
        <taxon>Kitasatosporales</taxon>
        <taxon>Streptomycetaceae</taxon>
        <taxon>Streptomyces</taxon>
    </lineage>
</organism>
<reference evidence="2 3" key="1">
    <citation type="submission" date="2023-07" db="EMBL/GenBank/DDBJ databases">
        <title>Comparative genomics of wheat-associated soil bacteria to identify genetic determinants of phenazine resistance.</title>
        <authorList>
            <person name="Mouncey N."/>
        </authorList>
    </citation>
    <scope>NUCLEOTIDE SEQUENCE [LARGE SCALE GENOMIC DNA]</scope>
    <source>
        <strain evidence="2 3">W4I19-2</strain>
    </source>
</reference>
<protein>
    <submittedName>
        <fullName evidence="2">Uncharacterized protein</fullName>
    </submittedName>
</protein>
<sequence>MDLVLDGRVHGGGGVVEDQQARVREDRAGERDALALAAGEGEAVLADLRVVAGRELGDEPVGLGGAGGLLDLLLGGVGAAVGDVGADGVGEEEGVLGDQADRGPQRVEGELGARRGRR</sequence>
<proteinExistence type="predicted"/>
<dbReference type="EMBL" id="JAUSYA010000001">
    <property type="protein sequence ID" value="MDQ0684004.1"/>
    <property type="molecule type" value="Genomic_DNA"/>
</dbReference>
<gene>
    <name evidence="2" type="ORF">QFZ56_002967</name>
</gene>
<comment type="caution">
    <text evidence="2">The sequence shown here is derived from an EMBL/GenBank/DDBJ whole genome shotgun (WGS) entry which is preliminary data.</text>
</comment>
<evidence type="ECO:0000313" key="2">
    <source>
        <dbReference type="EMBL" id="MDQ0684004.1"/>
    </source>
</evidence>
<accession>A0ABU0Q040</accession>
<feature type="region of interest" description="Disordered" evidence="1">
    <location>
        <begin position="88"/>
        <end position="118"/>
    </location>
</feature>
<keyword evidence="3" id="KW-1185">Reference proteome</keyword>